<accession>A0A4P1QGD7</accession>
<dbReference type="Proteomes" id="UP000264882">
    <property type="component" value="Chromosome"/>
</dbReference>
<evidence type="ECO:0000256" key="1">
    <source>
        <dbReference type="SAM" id="SignalP"/>
    </source>
</evidence>
<evidence type="ECO:0000313" key="2">
    <source>
        <dbReference type="EMBL" id="ASI54046.1"/>
    </source>
</evidence>
<feature type="signal peptide" evidence="1">
    <location>
        <begin position="1"/>
        <end position="25"/>
    </location>
</feature>
<organism evidence="2 3">
    <name type="scientific">Metamycoplasma hyosynoviae</name>
    <dbReference type="NCBI Taxonomy" id="29559"/>
    <lineage>
        <taxon>Bacteria</taxon>
        <taxon>Bacillati</taxon>
        <taxon>Mycoplasmatota</taxon>
        <taxon>Mycoplasmoidales</taxon>
        <taxon>Metamycoplasmataceae</taxon>
        <taxon>Metamycoplasma</taxon>
    </lineage>
</organism>
<protein>
    <recommendedName>
        <fullName evidence="4">Lipoprotein</fullName>
    </recommendedName>
</protein>
<proteinExistence type="predicted"/>
<keyword evidence="3" id="KW-1185">Reference proteome</keyword>
<dbReference type="KEGG" id="mhyv:MHSN_02560"/>
<keyword evidence="1" id="KW-0732">Signal</keyword>
<dbReference type="EMBL" id="CP008748">
    <property type="protein sequence ID" value="ASI54046.1"/>
    <property type="molecule type" value="Genomic_DNA"/>
</dbReference>
<sequence length="810" mass="93376">MNKKTKVLLLSSLSTVGILPLPLLAARCGEGEVKKELVDQLQTEIQLLSNLNNNLLNVAPQIKFHEQSDSDSISKLANNTKSEIESLRSKIQHDKKLKKVTYNTWKKEVQQVRSNINLIKKTIKDRLFFFDEFYIKNKVYWETITTTFKDNIEQTKFEQKYSEYNKVLVAFLDNENWNDDELNKIQSKFKLFDDIYQLTIAKVIEPSKQIVNNYMNDTFWKDTVKQEKDSISQKLLDTASAVFENSKDKTSDYFFGNYFIFKHIDENLKFIKELLEAEIAEKSKPISEKYEAVKTKATAKLGNTILSEDDEKKLKESSTTEEEKKNLYQKFIDEVIKKLTEKELAETSGVLKTLFSDNPDPAENIFKGLPQNYKDLVNKKNSSKNSIYVDYVDNAINKAKKAIELPGTTLEYAFKVKLEIIDFYLLIKNLSWLNSYDALKTITNELKVKLVGAEDDEDIENLKLNIKDNLQKAENLLNSPLSGNEALDEQKKVLENIKNHQKIKNFINANEIRFALKQAEEKAVHNVETRLDSYGNQLVAQSTSPNEMHNAFQTLLESQKKTIRSLFTQFTNAIIGLQLKSEDSKVMEEALLGFTELINTMTTVILEGAFELKDDTSSGFDFLSKAIQRKIKKITAALSDLIDKFAPVVEKTYSALFYSILENEVLIKNIKKECLVEFAQWNIDYYVDKIYGNDKKNPPVKSVIPQVKEALEKIQSLDISDPKKMLENELAPVLIIWNNLVKEQDREGFKIFEKYYDHTTADKLFKEYYVPENQKKVKLFSDAIWSLGAPIIDLGTGYKTFYNVSVKLLK</sequence>
<dbReference type="AlphaFoldDB" id="A0A4P1QGD7"/>
<feature type="chain" id="PRO_5020032540" description="Lipoprotein" evidence="1">
    <location>
        <begin position="26"/>
        <end position="810"/>
    </location>
</feature>
<reference evidence="2 3" key="1">
    <citation type="submission" date="2014-06" db="EMBL/GenBank/DDBJ databases">
        <title>The Whole Genome Sequence of Mycoplasma hyosynoviae strain ATCC 27095.</title>
        <authorList>
            <person name="Calcutt M.J."/>
            <person name="Foecking M.F."/>
        </authorList>
    </citation>
    <scope>NUCLEOTIDE SEQUENCE [LARGE SCALE GENOMIC DNA]</scope>
    <source>
        <strain evidence="2 3">M60</strain>
    </source>
</reference>
<dbReference type="RefSeq" id="WP_119863916.1">
    <property type="nucleotide sequence ID" value="NZ_CP008748.1"/>
</dbReference>
<name>A0A4P1QGD7_9BACT</name>
<evidence type="ECO:0000313" key="3">
    <source>
        <dbReference type="Proteomes" id="UP000264882"/>
    </source>
</evidence>
<evidence type="ECO:0008006" key="4">
    <source>
        <dbReference type="Google" id="ProtNLM"/>
    </source>
</evidence>
<gene>
    <name evidence="2" type="ORF">MHSN_02560</name>
</gene>